<reference evidence="2 3" key="1">
    <citation type="submission" date="2021-07" db="EMBL/GenBank/DDBJ databases">
        <title>Isolation and characterization of bacteria from a gold mining with a capacity of golden bioaccumulation.</title>
        <authorList>
            <person name="Yang X.J."/>
        </authorList>
    </citation>
    <scope>NUCLEOTIDE SEQUENCE [LARGE SCALE GENOMIC DNA]</scope>
    <source>
        <strain evidence="2 3">Au29</strain>
    </source>
</reference>
<feature type="transmembrane region" description="Helical" evidence="1">
    <location>
        <begin position="38"/>
        <end position="57"/>
    </location>
</feature>
<keyword evidence="1" id="KW-0812">Transmembrane</keyword>
<proteinExistence type="predicted"/>
<name>A0ABX8TGI3_9CAUL</name>
<feature type="transmembrane region" description="Helical" evidence="1">
    <location>
        <begin position="69"/>
        <end position="92"/>
    </location>
</feature>
<evidence type="ECO:0000313" key="3">
    <source>
        <dbReference type="Proteomes" id="UP000824334"/>
    </source>
</evidence>
<gene>
    <name evidence="2" type="ORF">KWG56_11375</name>
</gene>
<keyword evidence="1" id="KW-1133">Transmembrane helix</keyword>
<evidence type="ECO:0000256" key="1">
    <source>
        <dbReference type="SAM" id="Phobius"/>
    </source>
</evidence>
<feature type="transmembrane region" description="Helical" evidence="1">
    <location>
        <begin position="6"/>
        <end position="26"/>
    </location>
</feature>
<keyword evidence="1" id="KW-0472">Membrane</keyword>
<keyword evidence="3" id="KW-1185">Reference proteome</keyword>
<dbReference type="Proteomes" id="UP000824334">
    <property type="component" value="Chromosome"/>
</dbReference>
<protein>
    <submittedName>
        <fullName evidence="2">Uncharacterized protein</fullName>
    </submittedName>
</protein>
<evidence type="ECO:0000313" key="2">
    <source>
        <dbReference type="EMBL" id="QYC09212.1"/>
    </source>
</evidence>
<feature type="transmembrane region" description="Helical" evidence="1">
    <location>
        <begin position="112"/>
        <end position="130"/>
    </location>
</feature>
<organism evidence="2 3">
    <name type="scientific">Brevundimonas nasdae</name>
    <dbReference type="NCBI Taxonomy" id="172043"/>
    <lineage>
        <taxon>Bacteria</taxon>
        <taxon>Pseudomonadati</taxon>
        <taxon>Pseudomonadota</taxon>
        <taxon>Alphaproteobacteria</taxon>
        <taxon>Caulobacterales</taxon>
        <taxon>Caulobacteraceae</taxon>
        <taxon>Brevundimonas</taxon>
    </lineage>
</organism>
<feature type="transmembrane region" description="Helical" evidence="1">
    <location>
        <begin position="166"/>
        <end position="189"/>
    </location>
</feature>
<dbReference type="RefSeq" id="WP_219354842.1">
    <property type="nucleotide sequence ID" value="NZ_CP080034.1"/>
</dbReference>
<accession>A0ABX8TGI3</accession>
<dbReference type="EMBL" id="CP080034">
    <property type="protein sequence ID" value="QYC09212.1"/>
    <property type="molecule type" value="Genomic_DNA"/>
</dbReference>
<dbReference type="GeneID" id="94375873"/>
<sequence>MTAFEFFFSFYGLILGLSVAVMATGAARAFKHRKSIPIGWKTPLLAVFAALDIVTFWDSAWVSFNNAPYSYGLLVAGLVVALIYFIAASLIFPDAEDRVASMDQHFWANKRAVLLLLVLTNLLMTGATIWMKWGQADATHLLLIYGQNQLLYLALIVPAALTRRAWLFATTVGLHVAIYIALAALSIALPQRMAANSLNEASSPVTASTTPSQPAAP</sequence>
<feature type="transmembrane region" description="Helical" evidence="1">
    <location>
        <begin position="142"/>
        <end position="161"/>
    </location>
</feature>